<feature type="region of interest" description="Disordered" evidence="1">
    <location>
        <begin position="1"/>
        <end position="68"/>
    </location>
</feature>
<dbReference type="Pfam" id="PF13523">
    <property type="entry name" value="Acetyltransf_8"/>
    <property type="match status" value="1"/>
</dbReference>
<evidence type="ECO:0000313" key="3">
    <source>
        <dbReference type="Proteomes" id="UP001165079"/>
    </source>
</evidence>
<evidence type="ECO:0008006" key="4">
    <source>
        <dbReference type="Google" id="ProtNLM"/>
    </source>
</evidence>
<dbReference type="GO" id="GO:0016410">
    <property type="term" value="F:N-acyltransferase activity"/>
    <property type="evidence" value="ECO:0007669"/>
    <property type="project" value="TreeGrafter"/>
</dbReference>
<name>A0A9W6WCR2_9ACTN</name>
<feature type="compositionally biased region" description="Basic and acidic residues" evidence="1">
    <location>
        <begin position="11"/>
        <end position="21"/>
    </location>
</feature>
<proteinExistence type="predicted"/>
<accession>A0A9W6WCR2</accession>
<gene>
    <name evidence="2" type="ORF">Afil01_56630</name>
</gene>
<evidence type="ECO:0000313" key="2">
    <source>
        <dbReference type="EMBL" id="GLZ80856.1"/>
    </source>
</evidence>
<reference evidence="2" key="1">
    <citation type="submission" date="2023-03" db="EMBL/GenBank/DDBJ databases">
        <title>Actinorhabdospora filicis NBRC 111898.</title>
        <authorList>
            <person name="Ichikawa N."/>
            <person name="Sato H."/>
            <person name="Tonouchi N."/>
        </authorList>
    </citation>
    <scope>NUCLEOTIDE SEQUENCE</scope>
    <source>
        <strain evidence="2">NBRC 111898</strain>
    </source>
</reference>
<keyword evidence="3" id="KW-1185">Reference proteome</keyword>
<dbReference type="EMBL" id="BSTX01000004">
    <property type="protein sequence ID" value="GLZ80856.1"/>
    <property type="molecule type" value="Genomic_DNA"/>
</dbReference>
<sequence>MCAPDAPEDSDAPRHDHRDGGQHPTLPGAFTASLGAGPELRTPHQGSPADRLPSRETARRRSGRPPMHLTWTALTAEDFPLLGEWLRRPHVHEWWNHETDDYYLERDFGPVMRGEEPSEDLLVRRYGTPVGLVQRSRFGDYPEYRDEIAALTEVPKGAVALDYLVGEEEDPGHVLGAAMVRAVVEATWTDVEGAECVIVPVAVANRASWEALELAGLRRVAEGTLRPDNSAFGEPHYVYRADRP</sequence>
<dbReference type="Proteomes" id="UP001165079">
    <property type="component" value="Unassembled WGS sequence"/>
</dbReference>
<dbReference type="SUPFAM" id="SSF55729">
    <property type="entry name" value="Acyl-CoA N-acyltransferases (Nat)"/>
    <property type="match status" value="1"/>
</dbReference>
<organism evidence="2 3">
    <name type="scientific">Actinorhabdospora filicis</name>
    <dbReference type="NCBI Taxonomy" id="1785913"/>
    <lineage>
        <taxon>Bacteria</taxon>
        <taxon>Bacillati</taxon>
        <taxon>Actinomycetota</taxon>
        <taxon>Actinomycetes</taxon>
        <taxon>Micromonosporales</taxon>
        <taxon>Micromonosporaceae</taxon>
        <taxon>Actinorhabdospora</taxon>
    </lineage>
</organism>
<dbReference type="InterPro" id="IPR016181">
    <property type="entry name" value="Acyl_CoA_acyltransferase"/>
</dbReference>
<comment type="caution">
    <text evidence="2">The sequence shown here is derived from an EMBL/GenBank/DDBJ whole genome shotgun (WGS) entry which is preliminary data.</text>
</comment>
<protein>
    <recommendedName>
        <fullName evidence="4">Mycobactin synthase protein K</fullName>
    </recommendedName>
</protein>
<dbReference type="PANTHER" id="PTHR31438:SF1">
    <property type="entry name" value="LYSINE N-ACYLTRANSFERASE C17G9.06C-RELATED"/>
    <property type="match status" value="1"/>
</dbReference>
<dbReference type="PANTHER" id="PTHR31438">
    <property type="entry name" value="LYSINE N-ACYLTRANSFERASE C17G9.06C-RELATED"/>
    <property type="match status" value="1"/>
</dbReference>
<dbReference type="Gene3D" id="3.40.630.30">
    <property type="match status" value="1"/>
</dbReference>
<evidence type="ECO:0000256" key="1">
    <source>
        <dbReference type="SAM" id="MobiDB-lite"/>
    </source>
</evidence>
<dbReference type="AlphaFoldDB" id="A0A9W6WCR2"/>
<feature type="compositionally biased region" description="Acidic residues" evidence="1">
    <location>
        <begin position="1"/>
        <end position="10"/>
    </location>
</feature>